<dbReference type="Pfam" id="PF13947">
    <property type="entry name" value="GUB_WAK_bind"/>
    <property type="match status" value="1"/>
</dbReference>
<evidence type="ECO:0000313" key="4">
    <source>
        <dbReference type="EnsemblPlants" id="TraesCS6B02G057000.1.cds1"/>
    </source>
</evidence>
<evidence type="ECO:0000256" key="2">
    <source>
        <dbReference type="ARBA" id="ARBA00022729"/>
    </source>
</evidence>
<reference evidence="4" key="1">
    <citation type="submission" date="2018-08" db="EMBL/GenBank/DDBJ databases">
        <authorList>
            <person name="Rossello M."/>
        </authorList>
    </citation>
    <scope>NUCLEOTIDE SEQUENCE [LARGE SCALE GENOMIC DNA]</scope>
    <source>
        <strain evidence="4">cv. Chinese Spring</strain>
    </source>
</reference>
<reference evidence="4" key="2">
    <citation type="submission" date="2018-10" db="UniProtKB">
        <authorList>
            <consortium name="EnsemblPlants"/>
        </authorList>
    </citation>
    <scope>IDENTIFICATION</scope>
</reference>
<dbReference type="Gramene" id="TraesNOR6B03G03469860.1">
    <property type="protein sequence ID" value="TraesNOR6B03G03469860.1.CDS1"/>
    <property type="gene ID" value="TraesNOR6B03G03469860"/>
</dbReference>
<dbReference type="GO" id="GO:0016020">
    <property type="term" value="C:membrane"/>
    <property type="evidence" value="ECO:0007669"/>
    <property type="project" value="UniProtKB-SubCell"/>
</dbReference>
<dbReference type="PANTHER" id="PTHR33491">
    <property type="entry name" value="OSJNBA0016N04.9 PROTEIN"/>
    <property type="match status" value="1"/>
</dbReference>
<dbReference type="Gramene" id="TraesCAD_scaffold_020171_01G000500.1">
    <property type="protein sequence ID" value="TraesCAD_scaffold_020171_01G000500.1"/>
    <property type="gene ID" value="TraesCAD_scaffold_020171_01G000500"/>
</dbReference>
<dbReference type="GO" id="GO:0030247">
    <property type="term" value="F:polysaccharide binding"/>
    <property type="evidence" value="ECO:0007669"/>
    <property type="project" value="InterPro"/>
</dbReference>
<organism evidence="4">
    <name type="scientific">Triticum aestivum</name>
    <name type="common">Wheat</name>
    <dbReference type="NCBI Taxonomy" id="4565"/>
    <lineage>
        <taxon>Eukaryota</taxon>
        <taxon>Viridiplantae</taxon>
        <taxon>Streptophyta</taxon>
        <taxon>Embryophyta</taxon>
        <taxon>Tracheophyta</taxon>
        <taxon>Spermatophyta</taxon>
        <taxon>Magnoliopsida</taxon>
        <taxon>Liliopsida</taxon>
        <taxon>Poales</taxon>
        <taxon>Poaceae</taxon>
        <taxon>BOP clade</taxon>
        <taxon>Pooideae</taxon>
        <taxon>Triticodae</taxon>
        <taxon>Triticeae</taxon>
        <taxon>Triticinae</taxon>
        <taxon>Triticum</taxon>
    </lineage>
</organism>
<dbReference type="OrthoDB" id="696530at2759"/>
<evidence type="ECO:0000313" key="5">
    <source>
        <dbReference type="Proteomes" id="UP000019116"/>
    </source>
</evidence>
<protein>
    <recommendedName>
        <fullName evidence="3">Wall-associated receptor kinase galacturonan-binding domain-containing protein</fullName>
    </recommendedName>
</protein>
<dbReference type="Gramene" id="TraesJAG6B03G03427510.1">
    <property type="protein sequence ID" value="TraesJAG6B03G03427510.1.CDS1"/>
    <property type="gene ID" value="TraesJAG6B03G03427510"/>
</dbReference>
<keyword evidence="2" id="KW-0732">Signal</keyword>
<dbReference type="Gramene" id="TraesRN6B0100122900.1">
    <property type="protein sequence ID" value="TraesRN6B0100122900.1"/>
    <property type="gene ID" value="TraesRN6B0100122900"/>
</dbReference>
<dbReference type="Gramene" id="TraesCLE_scaffold_009014_01G000100.1">
    <property type="protein sequence ID" value="TraesCLE_scaffold_009014_01G000100.1"/>
    <property type="gene ID" value="TraesCLE_scaffold_009014_01G000100"/>
</dbReference>
<dbReference type="Gramene" id="TraesWEE_scaffold_015307_01G000500.1">
    <property type="protein sequence ID" value="TraesWEE_scaffold_015307_01G000500.1"/>
    <property type="gene ID" value="TraesWEE_scaffold_015307_01G000500"/>
</dbReference>
<dbReference type="Gramene" id="TraesCS6B03G0134200.1">
    <property type="protein sequence ID" value="TraesCS6B03G0134200.1.CDS1"/>
    <property type="gene ID" value="TraesCS6B03G0134200"/>
</dbReference>
<keyword evidence="5" id="KW-1185">Reference proteome</keyword>
<dbReference type="Gramene" id="TraesLAC6B03G03390580.1">
    <property type="protein sequence ID" value="TraesLAC6B03G03390580.1.CDS1"/>
    <property type="gene ID" value="TraesLAC6B03G03390580"/>
</dbReference>
<dbReference type="Proteomes" id="UP000019116">
    <property type="component" value="Chromosome 6B"/>
</dbReference>
<dbReference type="Gramene" id="TraesARI6B03G03394930.1">
    <property type="protein sequence ID" value="TraesARI6B03G03394930.1.CDS1"/>
    <property type="gene ID" value="TraesARI6B03G03394930"/>
</dbReference>
<evidence type="ECO:0000256" key="1">
    <source>
        <dbReference type="ARBA" id="ARBA00004167"/>
    </source>
</evidence>
<dbReference type="OMA" id="NCSQDVH"/>
<dbReference type="Gramene" id="TraesSTA6B03G03427750.1">
    <property type="protein sequence ID" value="TraesSTA6B03G03427750.1.CDS1"/>
    <property type="gene ID" value="TraesSTA6B03G03427750"/>
</dbReference>
<proteinExistence type="predicted"/>
<name>A0A3B6PFL4_WHEAT</name>
<feature type="domain" description="Wall-associated receptor kinase galacturonan-binding" evidence="3">
    <location>
        <begin position="12"/>
        <end position="75"/>
    </location>
</feature>
<dbReference type="Gramene" id="TraesJUL6B03G03464120.1">
    <property type="protein sequence ID" value="TraesJUL6B03G03464120.1.CDS1"/>
    <property type="gene ID" value="TraesJUL6B03G03464120"/>
</dbReference>
<evidence type="ECO:0000259" key="3">
    <source>
        <dbReference type="Pfam" id="PF13947"/>
    </source>
</evidence>
<dbReference type="InterPro" id="IPR025287">
    <property type="entry name" value="WAK_GUB"/>
</dbReference>
<dbReference type="EnsemblPlants" id="TraesCS6B02G057000.1">
    <property type="protein sequence ID" value="TraesCS6B02G057000.1.cds1"/>
    <property type="gene ID" value="TraesCS6B02G057000"/>
</dbReference>
<dbReference type="AlphaFoldDB" id="A0A3B6PFL4"/>
<comment type="subcellular location">
    <subcellularLocation>
        <location evidence="1">Membrane</location>
        <topology evidence="1">Single-pass membrane protein</topology>
    </subcellularLocation>
</comment>
<accession>A0A3B6PFL4</accession>
<sequence length="320" mass="35451">MLLPLFGMAGSCMTYCGNVEVPYPFGIGPSTSCYLQPGFNLTCDTSVNPPRLLLGSSDFQVTHISLDNSMVHVVRRDALITVMSNTERIWVFPEYLGSTKDFTFFFPGEAPFSLSTRNELVVTGCNAQATLFRHPGIIGGCASLCSNSNDTSTSTGLGGSSGGKYCRFNGCCQTHISESTDGMPSKLHFKWFETNDPKDLELFPGYVFIAEEGWFDQHGHRIMQKGLNTTWAEVPILLRWEVLHNHGSSTNVSSHPDCSQEVSTDLCKSKHSHCKSRKRGYSCHCDNDYHGNPYVHNGCKGPTHAILQYLLRICIPFCLH</sequence>
<dbReference type="Gramene" id="TraesCS6B02G057000.1">
    <property type="protein sequence ID" value="TraesCS6B02G057000.1.cds1"/>
    <property type="gene ID" value="TraesCS6B02G057000"/>
</dbReference>
<dbReference type="Gramene" id="TraesMAC6B03G03434510.1">
    <property type="protein sequence ID" value="TraesMAC6B03G03434510.1.CDS1"/>
    <property type="gene ID" value="TraesMAC6B03G03434510"/>
</dbReference>